<feature type="transmembrane region" description="Helical" evidence="8">
    <location>
        <begin position="28"/>
        <end position="53"/>
    </location>
</feature>
<dbReference type="InterPro" id="IPR050601">
    <property type="entry name" value="CPA3_antiporter_subunitC"/>
</dbReference>
<evidence type="ECO:0000256" key="6">
    <source>
        <dbReference type="ARBA" id="ARBA00023136"/>
    </source>
</evidence>
<evidence type="ECO:0000313" key="9">
    <source>
        <dbReference type="EMBL" id="MDI2097358.1"/>
    </source>
</evidence>
<dbReference type="Gene3D" id="1.10.287.3510">
    <property type="match status" value="1"/>
</dbReference>
<organism evidence="9 10">
    <name type="scientific">Ruicaihuangia caeni</name>
    <dbReference type="NCBI Taxonomy" id="3042517"/>
    <lineage>
        <taxon>Bacteria</taxon>
        <taxon>Bacillati</taxon>
        <taxon>Actinomycetota</taxon>
        <taxon>Actinomycetes</taxon>
        <taxon>Micrococcales</taxon>
        <taxon>Microbacteriaceae</taxon>
        <taxon>Ruicaihuangia</taxon>
    </lineage>
</organism>
<keyword evidence="3" id="KW-1003">Cell membrane</keyword>
<feature type="compositionally biased region" description="Basic and acidic residues" evidence="7">
    <location>
        <begin position="192"/>
        <end position="213"/>
    </location>
</feature>
<evidence type="ECO:0000256" key="5">
    <source>
        <dbReference type="ARBA" id="ARBA00022989"/>
    </source>
</evidence>
<dbReference type="AlphaFoldDB" id="A0AAW6T5C4"/>
<keyword evidence="4 8" id="KW-0812">Transmembrane</keyword>
<feature type="transmembrane region" description="Helical" evidence="8">
    <location>
        <begin position="73"/>
        <end position="94"/>
    </location>
</feature>
<evidence type="ECO:0000313" key="10">
    <source>
        <dbReference type="Proteomes" id="UP001321506"/>
    </source>
</evidence>
<dbReference type="GO" id="GO:0005886">
    <property type="term" value="C:plasma membrane"/>
    <property type="evidence" value="ECO:0007669"/>
    <property type="project" value="UniProtKB-SubCell"/>
</dbReference>
<proteinExistence type="inferred from homology"/>
<evidence type="ECO:0000256" key="4">
    <source>
        <dbReference type="ARBA" id="ARBA00022692"/>
    </source>
</evidence>
<dbReference type="EMBL" id="JASATX010000001">
    <property type="protein sequence ID" value="MDI2097358.1"/>
    <property type="molecule type" value="Genomic_DNA"/>
</dbReference>
<feature type="transmembrane region" description="Helical" evidence="8">
    <location>
        <begin position="6"/>
        <end position="21"/>
    </location>
</feature>
<gene>
    <name evidence="9" type="ORF">QF206_00035</name>
</gene>
<evidence type="ECO:0000256" key="1">
    <source>
        <dbReference type="ARBA" id="ARBA00004651"/>
    </source>
</evidence>
<evidence type="ECO:0000256" key="8">
    <source>
        <dbReference type="SAM" id="Phobius"/>
    </source>
</evidence>
<feature type="region of interest" description="Disordered" evidence="7">
    <location>
        <begin position="167"/>
        <end position="213"/>
    </location>
</feature>
<name>A0AAW6T5C4_9MICO</name>
<evidence type="ECO:0000256" key="3">
    <source>
        <dbReference type="ARBA" id="ARBA00022475"/>
    </source>
</evidence>
<keyword evidence="5 8" id="KW-1133">Transmembrane helix</keyword>
<dbReference type="Proteomes" id="UP001321506">
    <property type="component" value="Unassembled WGS sequence"/>
</dbReference>
<protein>
    <submittedName>
        <fullName evidence="9">Na(+)/H(+) antiporter subunit C</fullName>
    </submittedName>
</protein>
<reference evidence="9 10" key="1">
    <citation type="submission" date="2023-04" db="EMBL/GenBank/DDBJ databases">
        <title>Klugiella caeni sp. nov. isolated from the sludge of biochemical tank.</title>
        <authorList>
            <person name="Geng K."/>
        </authorList>
    </citation>
    <scope>NUCLEOTIDE SEQUENCE [LARGE SCALE GENOMIC DNA]</scope>
    <source>
        <strain evidence="9 10">YN-L-19</strain>
    </source>
</reference>
<dbReference type="PANTHER" id="PTHR34583:SF2">
    <property type="entry name" value="ANTIPORTER SUBUNIT MNHC2-RELATED"/>
    <property type="match status" value="1"/>
</dbReference>
<dbReference type="NCBIfam" id="NF005929">
    <property type="entry name" value="PRK07946.1"/>
    <property type="match status" value="1"/>
</dbReference>
<accession>A0AAW6T5C4</accession>
<sequence>MPLVLVALMVVLYSAGIYLMLERSMTRVLLGFLLAGNATNLLIFLMSDGFGAAPLLGDDGSAPAVMSDPLPQAFILTAIVITFGVSAFLMALIYRSWRLGKVDIVQDDLDDIEIAKQSSAIAETSIEEVDTSDTEFADDVQARALQEELGAVHRSLDADAAAMTDEIHGSDAAYPGSPSDATSVEAAADGATADHDGHRDEDPRDDSTEGDAR</sequence>
<keyword evidence="10" id="KW-1185">Reference proteome</keyword>
<comment type="caution">
    <text evidence="9">The sequence shown here is derived from an EMBL/GenBank/DDBJ whole genome shotgun (WGS) entry which is preliminary data.</text>
</comment>
<evidence type="ECO:0000256" key="7">
    <source>
        <dbReference type="SAM" id="MobiDB-lite"/>
    </source>
</evidence>
<comment type="similarity">
    <text evidence="2">Belongs to the CPA3 antiporters (TC 2.A.63) subunit C family.</text>
</comment>
<dbReference type="PANTHER" id="PTHR34583">
    <property type="entry name" value="ANTIPORTER SUBUNIT MNHC2-RELATED"/>
    <property type="match status" value="1"/>
</dbReference>
<keyword evidence="6 8" id="KW-0472">Membrane</keyword>
<feature type="compositionally biased region" description="Low complexity" evidence="7">
    <location>
        <begin position="180"/>
        <end position="191"/>
    </location>
</feature>
<dbReference type="InterPro" id="IPR039428">
    <property type="entry name" value="NUOK/Mnh_C1-like"/>
</dbReference>
<evidence type="ECO:0000256" key="2">
    <source>
        <dbReference type="ARBA" id="ARBA00010388"/>
    </source>
</evidence>
<comment type="subcellular location">
    <subcellularLocation>
        <location evidence="1">Cell membrane</location>
        <topology evidence="1">Multi-pass membrane protein</topology>
    </subcellularLocation>
</comment>
<dbReference type="Pfam" id="PF00420">
    <property type="entry name" value="Oxidored_q2"/>
    <property type="match status" value="1"/>
</dbReference>